<evidence type="ECO:0000256" key="4">
    <source>
        <dbReference type="ARBA" id="ARBA00022692"/>
    </source>
</evidence>
<feature type="transmembrane region" description="Helical" evidence="7">
    <location>
        <begin position="182"/>
        <end position="205"/>
    </location>
</feature>
<organism evidence="9 10">
    <name type="scientific">Microvirga puerhi</name>
    <dbReference type="NCBI Taxonomy" id="2876078"/>
    <lineage>
        <taxon>Bacteria</taxon>
        <taxon>Pseudomonadati</taxon>
        <taxon>Pseudomonadota</taxon>
        <taxon>Alphaproteobacteria</taxon>
        <taxon>Hyphomicrobiales</taxon>
        <taxon>Methylobacteriaceae</taxon>
        <taxon>Microvirga</taxon>
    </lineage>
</organism>
<dbReference type="RefSeq" id="WP_224315792.1">
    <property type="nucleotide sequence ID" value="NZ_JAIRBM010000026.1"/>
</dbReference>
<dbReference type="Gene3D" id="1.10.3720.10">
    <property type="entry name" value="MetI-like"/>
    <property type="match status" value="1"/>
</dbReference>
<evidence type="ECO:0000256" key="2">
    <source>
        <dbReference type="ARBA" id="ARBA00022448"/>
    </source>
</evidence>
<dbReference type="InterPro" id="IPR035906">
    <property type="entry name" value="MetI-like_sf"/>
</dbReference>
<keyword evidence="2 7" id="KW-0813">Transport</keyword>
<proteinExistence type="inferred from homology"/>
<keyword evidence="6 7" id="KW-0472">Membrane</keyword>
<dbReference type="CDD" id="cd06261">
    <property type="entry name" value="TM_PBP2"/>
    <property type="match status" value="1"/>
</dbReference>
<evidence type="ECO:0000313" key="9">
    <source>
        <dbReference type="EMBL" id="MBZ6079044.1"/>
    </source>
</evidence>
<feature type="domain" description="ABC transmembrane type-1" evidence="8">
    <location>
        <begin position="95"/>
        <end position="309"/>
    </location>
</feature>
<evidence type="ECO:0000313" key="10">
    <source>
        <dbReference type="Proteomes" id="UP000704176"/>
    </source>
</evidence>
<accession>A0ABS7VV40</accession>
<dbReference type="InterPro" id="IPR051393">
    <property type="entry name" value="ABC_transporter_permease"/>
</dbReference>
<dbReference type="Proteomes" id="UP000704176">
    <property type="component" value="Unassembled WGS sequence"/>
</dbReference>
<evidence type="ECO:0000256" key="1">
    <source>
        <dbReference type="ARBA" id="ARBA00004651"/>
    </source>
</evidence>
<feature type="transmembrane region" description="Helical" evidence="7">
    <location>
        <begin position="226"/>
        <end position="245"/>
    </location>
</feature>
<sequence length="321" mass="35553">MEAQYLREDASRIATAADRQATTRHECGSALRYQLASYSFLLPWLIGFFALTLGPALSSLYLSFTDYDLVDTPYWIGIGNYARIASDDPRFLKAMQVTFTFVVLSVPLKLTFALAIAITLNKGLRGLTFFRAVFYLPSLIGASVAIAVLWRQIFAGDGLLNKLLASVFGYEGPSWISTPGTALYTIVLLAVWQFGSPMIIFLAGLRQIPQDMYEAASIDGAGARRQFLKITLPLLTPVIFFNAVIQTIDAFKAFTSAFVISNGSGGPIDSTLFYTLYLYQEAFVNFRIGYASALAWVLVVIICIFTALSFLSARFWVHYDD</sequence>
<comment type="similarity">
    <text evidence="7">Belongs to the binding-protein-dependent transport system permease family.</text>
</comment>
<keyword evidence="5 7" id="KW-1133">Transmembrane helix</keyword>
<dbReference type="PANTHER" id="PTHR30193">
    <property type="entry name" value="ABC TRANSPORTER PERMEASE PROTEIN"/>
    <property type="match status" value="1"/>
</dbReference>
<feature type="transmembrane region" description="Helical" evidence="7">
    <location>
        <begin position="293"/>
        <end position="317"/>
    </location>
</feature>
<evidence type="ECO:0000256" key="6">
    <source>
        <dbReference type="ARBA" id="ARBA00023136"/>
    </source>
</evidence>
<keyword evidence="4 7" id="KW-0812">Transmembrane</keyword>
<evidence type="ECO:0000256" key="3">
    <source>
        <dbReference type="ARBA" id="ARBA00022475"/>
    </source>
</evidence>
<feature type="transmembrane region" description="Helical" evidence="7">
    <location>
        <begin position="132"/>
        <end position="153"/>
    </location>
</feature>
<dbReference type="EMBL" id="JAIRBM010000026">
    <property type="protein sequence ID" value="MBZ6079044.1"/>
    <property type="molecule type" value="Genomic_DNA"/>
</dbReference>
<keyword evidence="3" id="KW-1003">Cell membrane</keyword>
<dbReference type="SUPFAM" id="SSF161098">
    <property type="entry name" value="MetI-like"/>
    <property type="match status" value="1"/>
</dbReference>
<dbReference type="PROSITE" id="PS50928">
    <property type="entry name" value="ABC_TM1"/>
    <property type="match status" value="1"/>
</dbReference>
<name>A0ABS7VV40_9HYPH</name>
<protein>
    <submittedName>
        <fullName evidence="9">Sugar ABC transporter permease</fullName>
    </submittedName>
</protein>
<gene>
    <name evidence="9" type="ORF">K9B37_22555</name>
</gene>
<evidence type="ECO:0000256" key="7">
    <source>
        <dbReference type="RuleBase" id="RU363032"/>
    </source>
</evidence>
<keyword evidence="10" id="KW-1185">Reference proteome</keyword>
<reference evidence="9 10" key="1">
    <citation type="submission" date="2021-09" db="EMBL/GenBank/DDBJ databases">
        <title>The complete genome sequence of a new microorganism.</title>
        <authorList>
            <person name="Zi Z."/>
        </authorList>
    </citation>
    <scope>NUCLEOTIDE SEQUENCE [LARGE SCALE GENOMIC DNA]</scope>
    <source>
        <strain evidence="9 10">WGZ8</strain>
    </source>
</reference>
<evidence type="ECO:0000259" key="8">
    <source>
        <dbReference type="PROSITE" id="PS50928"/>
    </source>
</evidence>
<comment type="subcellular location">
    <subcellularLocation>
        <location evidence="1 7">Cell membrane</location>
        <topology evidence="1 7">Multi-pass membrane protein</topology>
    </subcellularLocation>
</comment>
<feature type="transmembrane region" description="Helical" evidence="7">
    <location>
        <begin position="97"/>
        <end position="120"/>
    </location>
</feature>
<feature type="transmembrane region" description="Helical" evidence="7">
    <location>
        <begin position="41"/>
        <end position="64"/>
    </location>
</feature>
<dbReference type="InterPro" id="IPR000515">
    <property type="entry name" value="MetI-like"/>
</dbReference>
<dbReference type="PANTHER" id="PTHR30193:SF1">
    <property type="entry name" value="ABC TRANSPORTER PERMEASE PROTEIN YESP-RELATED"/>
    <property type="match status" value="1"/>
</dbReference>
<evidence type="ECO:0000256" key="5">
    <source>
        <dbReference type="ARBA" id="ARBA00022989"/>
    </source>
</evidence>
<dbReference type="Pfam" id="PF00528">
    <property type="entry name" value="BPD_transp_1"/>
    <property type="match status" value="1"/>
</dbReference>
<comment type="caution">
    <text evidence="9">The sequence shown here is derived from an EMBL/GenBank/DDBJ whole genome shotgun (WGS) entry which is preliminary data.</text>
</comment>